<reference evidence="1" key="1">
    <citation type="journal article" date="2014" name="Int. J. Syst. Evol. Microbiol.">
        <title>Complete genome sequence of Corynebacterium casei LMG S-19264T (=DSM 44701T), isolated from a smear-ripened cheese.</title>
        <authorList>
            <consortium name="US DOE Joint Genome Institute (JGI-PGF)"/>
            <person name="Walter F."/>
            <person name="Albersmeier A."/>
            <person name="Kalinowski J."/>
            <person name="Ruckert C."/>
        </authorList>
    </citation>
    <scope>NUCLEOTIDE SEQUENCE</scope>
    <source>
        <strain evidence="1">JCM 12862</strain>
    </source>
</reference>
<dbReference type="AlphaFoldDB" id="A0A8J3BMG6"/>
<evidence type="ECO:0000313" key="1">
    <source>
        <dbReference type="EMBL" id="GGK21643.1"/>
    </source>
</evidence>
<sequence>MALAPYSPILLGVNKDAVKEPKHCLSASLNDIFFMDDTKFCHFKISKNQLKMVKTSKKSMFFNKNKSFLEEKLTKSEKAKSLFFNSF</sequence>
<reference evidence="1" key="2">
    <citation type="submission" date="2020-09" db="EMBL/GenBank/DDBJ databases">
        <authorList>
            <person name="Sun Q."/>
            <person name="Ohkuma M."/>
        </authorList>
    </citation>
    <scope>NUCLEOTIDE SEQUENCE</scope>
    <source>
        <strain evidence="1">JCM 12862</strain>
    </source>
</reference>
<evidence type="ECO:0000313" key="2">
    <source>
        <dbReference type="Proteomes" id="UP000612329"/>
    </source>
</evidence>
<protein>
    <submittedName>
        <fullName evidence="1">Uncharacterized protein</fullName>
    </submittedName>
</protein>
<name>A0A8J3BMG6_9FLAO</name>
<dbReference type="EMBL" id="BMNR01000003">
    <property type="protein sequence ID" value="GGK21643.1"/>
    <property type="molecule type" value="Genomic_DNA"/>
</dbReference>
<comment type="caution">
    <text evidence="1">The sequence shown here is derived from an EMBL/GenBank/DDBJ whole genome shotgun (WGS) entry which is preliminary data.</text>
</comment>
<gene>
    <name evidence="1" type="ORF">GCM10007962_14780</name>
</gene>
<proteinExistence type="predicted"/>
<keyword evidence="2" id="KW-1185">Reference proteome</keyword>
<dbReference type="Proteomes" id="UP000612329">
    <property type="component" value="Unassembled WGS sequence"/>
</dbReference>
<accession>A0A8J3BMG6</accession>
<organism evidence="1 2">
    <name type="scientific">Yeosuana aromativorans</name>
    <dbReference type="NCBI Taxonomy" id="288019"/>
    <lineage>
        <taxon>Bacteria</taxon>
        <taxon>Pseudomonadati</taxon>
        <taxon>Bacteroidota</taxon>
        <taxon>Flavobacteriia</taxon>
        <taxon>Flavobacteriales</taxon>
        <taxon>Flavobacteriaceae</taxon>
        <taxon>Yeosuana</taxon>
    </lineage>
</organism>